<dbReference type="Gene3D" id="3.10.620.30">
    <property type="match status" value="1"/>
</dbReference>
<dbReference type="SUPFAM" id="SSF54001">
    <property type="entry name" value="Cysteine proteinases"/>
    <property type="match status" value="1"/>
</dbReference>
<name>A0ABT3L4N5_9CYAN</name>
<reference evidence="2 3" key="1">
    <citation type="submission" date="2021-08" db="EMBL/GenBank/DDBJ databases">
        <title>Draft genome sequence of Spirulina subsalsa with high tolerance to salinity and hype-accumulation of phycocyanin.</title>
        <authorList>
            <person name="Pei H."/>
            <person name="Jiang L."/>
        </authorList>
    </citation>
    <scope>NUCLEOTIDE SEQUENCE [LARGE SCALE GENOMIC DNA]</scope>
    <source>
        <strain evidence="2 3">FACHB-351</strain>
    </source>
</reference>
<dbReference type="Pfam" id="PF01841">
    <property type="entry name" value="Transglut_core"/>
    <property type="match status" value="1"/>
</dbReference>
<dbReference type="Proteomes" id="UP001526426">
    <property type="component" value="Unassembled WGS sequence"/>
</dbReference>
<evidence type="ECO:0000259" key="1">
    <source>
        <dbReference type="SMART" id="SM00460"/>
    </source>
</evidence>
<dbReference type="RefSeq" id="WP_265264230.1">
    <property type="nucleotide sequence ID" value="NZ_JAIHOM010000037.1"/>
</dbReference>
<dbReference type="InterPro" id="IPR038765">
    <property type="entry name" value="Papain-like_cys_pep_sf"/>
</dbReference>
<feature type="domain" description="Transglutaminase-like" evidence="1">
    <location>
        <begin position="422"/>
        <end position="492"/>
    </location>
</feature>
<protein>
    <submittedName>
        <fullName evidence="2">Transglutaminase family protein</fullName>
    </submittedName>
</protein>
<dbReference type="PANTHER" id="PTHR33490">
    <property type="entry name" value="BLR5614 PROTEIN-RELATED"/>
    <property type="match status" value="1"/>
</dbReference>
<evidence type="ECO:0000313" key="2">
    <source>
        <dbReference type="EMBL" id="MCW6036463.1"/>
    </source>
</evidence>
<organism evidence="2 3">
    <name type="scientific">Spirulina subsalsa FACHB-351</name>
    <dbReference type="NCBI Taxonomy" id="234711"/>
    <lineage>
        <taxon>Bacteria</taxon>
        <taxon>Bacillati</taxon>
        <taxon>Cyanobacteriota</taxon>
        <taxon>Cyanophyceae</taxon>
        <taxon>Spirulinales</taxon>
        <taxon>Spirulinaceae</taxon>
        <taxon>Spirulina</taxon>
    </lineage>
</organism>
<gene>
    <name evidence="2" type="ORF">K4A83_09300</name>
</gene>
<proteinExistence type="predicted"/>
<dbReference type="EMBL" id="JAIHOM010000037">
    <property type="protein sequence ID" value="MCW6036463.1"/>
    <property type="molecule type" value="Genomic_DNA"/>
</dbReference>
<evidence type="ECO:0000313" key="3">
    <source>
        <dbReference type="Proteomes" id="UP001526426"/>
    </source>
</evidence>
<sequence length="568" mass="64769">MIPDSSTSFVTQQALNGRTIRPIAAATIYGIAFRGNSLYALDATSGYLLEVDPYTNNTRILNSHCWQDFVGATGLAISGDTLWFTRNEDVYFCSLNEKLAPHLFISLYYPADGIGVLGSTIYLTCQKSGYILIYSRETRREITRFYAPGIGIENITVRGEELWICDDLEQTVYCLDRATGEVKFSVLTPFENPTGLAFYQDPETQQETLYVAYSHNEPYLRDNPNAQPNHELQYRDRTFLHPLYFHYQEGDHYALSNGYLVEMSYVEELSPLDPIDLQEIEWQIALPAETPRQKLRKIEPVGLPFEERQVDGQRIAVFKFDHLTSDQRYIFGWKATLEVWGIKYQFDPTDGEDVPELPPVYEARYLVDNDNLAMDKENIQRAARDAVGEETNLLRKMYNIRNYVYDRLAYGIKPHIDTPDVALARGVGSCGEYLGVLLALSRLNGIACRTVGRYKCPAKPLERFVPLEPDFNHVWMEFYLPGFGWLPMESNPDDINEGGPYPTRFFMGLAWYHAEMAKGVPFEKIYSKDGLPIPKEQAAIGELAINHVCFTILEELSPGNSDQLTINN</sequence>
<dbReference type="PANTHER" id="PTHR33490:SF6">
    <property type="entry name" value="SLL1049 PROTEIN"/>
    <property type="match status" value="1"/>
</dbReference>
<dbReference type="Gene3D" id="2.130.10.10">
    <property type="entry name" value="YVTN repeat-like/Quinoprotein amine dehydrogenase"/>
    <property type="match status" value="1"/>
</dbReference>
<dbReference type="InterPro" id="IPR002931">
    <property type="entry name" value="Transglutaminase-like"/>
</dbReference>
<dbReference type="SMART" id="SM00460">
    <property type="entry name" value="TGc"/>
    <property type="match status" value="1"/>
</dbReference>
<dbReference type="SUPFAM" id="SSF63825">
    <property type="entry name" value="YWTD domain"/>
    <property type="match status" value="1"/>
</dbReference>
<keyword evidence="3" id="KW-1185">Reference proteome</keyword>
<dbReference type="InterPro" id="IPR015943">
    <property type="entry name" value="WD40/YVTN_repeat-like_dom_sf"/>
</dbReference>
<comment type="caution">
    <text evidence="2">The sequence shown here is derived from an EMBL/GenBank/DDBJ whole genome shotgun (WGS) entry which is preliminary data.</text>
</comment>
<accession>A0ABT3L4N5</accession>